<evidence type="ECO:0000259" key="17">
    <source>
        <dbReference type="PROSITE" id="PS50011"/>
    </source>
</evidence>
<evidence type="ECO:0000256" key="12">
    <source>
        <dbReference type="ARBA" id="ARBA00023224"/>
    </source>
</evidence>
<dbReference type="Pfam" id="PF02076">
    <property type="entry name" value="STE3"/>
    <property type="match status" value="1"/>
</dbReference>
<dbReference type="PANTHER" id="PTHR28097">
    <property type="entry name" value="PHEROMONE A FACTOR RECEPTOR"/>
    <property type="match status" value="1"/>
</dbReference>
<dbReference type="SUPFAM" id="SSF49879">
    <property type="entry name" value="SMAD/FHA domain"/>
    <property type="match status" value="1"/>
</dbReference>
<feature type="binding site" evidence="13">
    <location>
        <position position="653"/>
    </location>
    <ligand>
        <name>ATP</name>
        <dbReference type="ChEBI" id="CHEBI:30616"/>
    </ligand>
</feature>
<evidence type="ECO:0000256" key="4">
    <source>
        <dbReference type="ARBA" id="ARBA00022507"/>
    </source>
</evidence>
<dbReference type="PANTHER" id="PTHR28097:SF1">
    <property type="entry name" value="PHEROMONE A FACTOR RECEPTOR"/>
    <property type="match status" value="1"/>
</dbReference>
<dbReference type="Gene3D" id="2.60.200.20">
    <property type="match status" value="1"/>
</dbReference>
<dbReference type="SMART" id="SM00220">
    <property type="entry name" value="S_TKc"/>
    <property type="match status" value="1"/>
</dbReference>
<feature type="transmembrane region" description="Helical" evidence="15">
    <location>
        <begin position="124"/>
        <end position="145"/>
    </location>
</feature>
<comment type="similarity">
    <text evidence="3">Belongs to the G-protein coupled receptor 4 family.</text>
</comment>
<keyword evidence="6 13" id="KW-0547">Nucleotide-binding</keyword>
<protein>
    <submittedName>
        <fullName evidence="18">Pkinase-domain-containing protein</fullName>
    </submittedName>
</protein>
<dbReference type="PROSITE" id="PS50011">
    <property type="entry name" value="PROTEIN_KINASE_DOM"/>
    <property type="match status" value="1"/>
</dbReference>
<evidence type="ECO:0000256" key="8">
    <source>
        <dbReference type="ARBA" id="ARBA00022989"/>
    </source>
</evidence>
<dbReference type="InterPro" id="IPR000719">
    <property type="entry name" value="Prot_kinase_dom"/>
</dbReference>
<keyword evidence="11" id="KW-0675">Receptor</keyword>
<feature type="transmembrane region" description="Helical" evidence="15">
    <location>
        <begin position="214"/>
        <end position="237"/>
    </location>
</feature>
<evidence type="ECO:0000256" key="6">
    <source>
        <dbReference type="ARBA" id="ARBA00022741"/>
    </source>
</evidence>
<dbReference type="Gene3D" id="3.30.200.20">
    <property type="entry name" value="Phosphorylase Kinase, domain 1"/>
    <property type="match status" value="1"/>
</dbReference>
<evidence type="ECO:0000256" key="3">
    <source>
        <dbReference type="ARBA" id="ARBA00011085"/>
    </source>
</evidence>
<dbReference type="GO" id="GO:0004932">
    <property type="term" value="F:mating-type factor pheromone receptor activity"/>
    <property type="evidence" value="ECO:0007669"/>
    <property type="project" value="InterPro"/>
</dbReference>
<evidence type="ECO:0000259" key="16">
    <source>
        <dbReference type="PROSITE" id="PS50006"/>
    </source>
</evidence>
<evidence type="ECO:0000256" key="7">
    <source>
        <dbReference type="ARBA" id="ARBA00022840"/>
    </source>
</evidence>
<dbReference type="InterPro" id="IPR017441">
    <property type="entry name" value="Protein_kinase_ATP_BS"/>
</dbReference>
<dbReference type="GO" id="GO:0005524">
    <property type="term" value="F:ATP binding"/>
    <property type="evidence" value="ECO:0007669"/>
    <property type="project" value="UniProtKB-UniRule"/>
</dbReference>
<evidence type="ECO:0000256" key="10">
    <source>
        <dbReference type="ARBA" id="ARBA00023136"/>
    </source>
</evidence>
<reference evidence="18" key="1">
    <citation type="journal article" date="2020" name="Stud. Mycol.">
        <title>101 Dothideomycetes genomes: a test case for predicting lifestyles and emergence of pathogens.</title>
        <authorList>
            <person name="Haridas S."/>
            <person name="Albert R."/>
            <person name="Binder M."/>
            <person name="Bloem J."/>
            <person name="Labutti K."/>
            <person name="Salamov A."/>
            <person name="Andreopoulos B."/>
            <person name="Baker S."/>
            <person name="Barry K."/>
            <person name="Bills G."/>
            <person name="Bluhm B."/>
            <person name="Cannon C."/>
            <person name="Castanera R."/>
            <person name="Culley D."/>
            <person name="Daum C."/>
            <person name="Ezra D."/>
            <person name="Gonzalez J."/>
            <person name="Henrissat B."/>
            <person name="Kuo A."/>
            <person name="Liang C."/>
            <person name="Lipzen A."/>
            <person name="Lutzoni F."/>
            <person name="Magnuson J."/>
            <person name="Mondo S."/>
            <person name="Nolan M."/>
            <person name="Ohm R."/>
            <person name="Pangilinan J."/>
            <person name="Park H.-J."/>
            <person name="Ramirez L."/>
            <person name="Alfaro M."/>
            <person name="Sun H."/>
            <person name="Tritt A."/>
            <person name="Yoshinaga Y."/>
            <person name="Zwiers L.-H."/>
            <person name="Turgeon B."/>
            <person name="Goodwin S."/>
            <person name="Spatafora J."/>
            <person name="Crous P."/>
            <person name="Grigoriev I."/>
        </authorList>
    </citation>
    <scope>NUCLEOTIDE SEQUENCE</scope>
    <source>
        <strain evidence="18">CBS 125425</strain>
    </source>
</reference>
<evidence type="ECO:0000256" key="13">
    <source>
        <dbReference type="PROSITE-ProRule" id="PRU10141"/>
    </source>
</evidence>
<evidence type="ECO:0000256" key="9">
    <source>
        <dbReference type="ARBA" id="ARBA00023040"/>
    </source>
</evidence>
<dbReference type="PROSITE" id="PS00107">
    <property type="entry name" value="PROTEIN_KINASE_ATP"/>
    <property type="match status" value="1"/>
</dbReference>
<evidence type="ECO:0000256" key="15">
    <source>
        <dbReference type="SAM" id="Phobius"/>
    </source>
</evidence>
<gene>
    <name evidence="18" type="ORF">EJ04DRAFT_428609</name>
</gene>
<keyword evidence="4" id="KW-0589">Pheromone response</keyword>
<feature type="domain" description="FHA" evidence="16">
    <location>
        <begin position="501"/>
        <end position="560"/>
    </location>
</feature>
<dbReference type="InterPro" id="IPR011009">
    <property type="entry name" value="Kinase-like_dom_sf"/>
</dbReference>
<feature type="domain" description="Protein kinase" evidence="17">
    <location>
        <begin position="624"/>
        <end position="933"/>
    </location>
</feature>
<keyword evidence="10 15" id="KW-0472">Membrane</keyword>
<evidence type="ECO:0000256" key="14">
    <source>
        <dbReference type="SAM" id="MobiDB-lite"/>
    </source>
</evidence>
<feature type="transmembrane region" description="Helical" evidence="15">
    <location>
        <begin position="81"/>
        <end position="103"/>
    </location>
</feature>
<dbReference type="EMBL" id="ML996108">
    <property type="protein sequence ID" value="KAF2738549.1"/>
    <property type="molecule type" value="Genomic_DNA"/>
</dbReference>
<feature type="transmembrane region" description="Helical" evidence="15">
    <location>
        <begin position="12"/>
        <end position="32"/>
    </location>
</feature>
<comment type="caution">
    <text evidence="18">The sequence shown here is derived from an EMBL/GenBank/DDBJ whole genome shotgun (WGS) entry which is preliminary data.</text>
</comment>
<accession>A0A9P4R4E6</accession>
<sequence length="1063" mass="120437">MYSLEYPLSSQAILLPTLALPAVILDLPPLLWHIRQRNVAAWSLILWLMIINFFNFINPLIWPRDNVTQWWDGNVLCDIEARMFVGFTVALAAASAMVMRKLAKVMDTRNITVTTGRGTKAREFTLDIIFCWGYPCVLMLVYYVVQSNRYFIFAVSGCVAAYTSSWPSAVFISTGNITTLVATYFAVLLVYRLYKYRRDFPNMLAANSTNKSRFLRLAIMSLILVVVYLPFSFFVLWENVKWINDSYSWGAVHGSEWNTVIMVPTGGIVRYDKWAQIATGYLAFVIFGTGSDANNTYKKMMCAIGLGRIFPSLYRESVSRSGSPSGSTPSRGWYSSATSKAKDLFSKNMTVTETVSSSTRNASVADAISPTSLRSMSHECQPVSSNDQMLPEQYKTSSAANKQSFLGRLFTRRSRNHTLLPVFVAKPTSDLSCSEKSPMSADPYPPETQSRAWVSSDPIASWTSNDEGVRVVHEVRQDSQSNANKEKNMDTQIEIRGSEEFYLGRSSTFCRHHWADPVISNKHLRIHCVLYEVDGNGEIPPLVYATDISANGTYLTKKNPQCASSQGRGIRMGSTKGAFLLDDGDELRISDSVTLTYHPFYLVDGERLTHVQEEEKKLMSSQYLITERLLGRGGYGKVFVAIQQSTQRQVACKIIDLHRFSPASLQPWKPTNIGRQHGQIKRWPTKVRNCFREIDILQHVYHPNIISLEKVYWSSNSIYIFQELVTGGDLFSYIHHKGGRLCEVETAVIIQQVLKGVEYLHGQDIIHRDLKPDNILMTSFDDGARIVITDFGNARFVPTPSFENRSTGSPRRMFSLVGTLEWSAPEIHKMNRTIPEDYGYSKSIDMWSIGAITTTLLSGLSIFDVQTQALTDQGRKSIILARMAQCDLNVLDDLSDSIWSKIGPRPKDLIKRLLVLREQSRLTATEALQHPWFSSEYYKAEFDALYLRATRNWKPRRKVFRLIEPIPTHVVGNERNSLSGDVLSQEAVSRYFAPPPRKSSLYDVREGLNVLQHRESKFLQLSGCSSHTLMGLEVLLILLSRHASALHCRRRRSEHRRVQHSPL</sequence>
<dbReference type="GO" id="GO:0000750">
    <property type="term" value="P:pheromone-dependent signal transduction involved in conjugation with cellular fusion"/>
    <property type="evidence" value="ECO:0007669"/>
    <property type="project" value="TreeGrafter"/>
</dbReference>
<keyword evidence="7 13" id="KW-0067">ATP-binding</keyword>
<feature type="transmembrane region" description="Helical" evidence="15">
    <location>
        <begin position="165"/>
        <end position="194"/>
    </location>
</feature>
<dbReference type="InterPro" id="IPR000253">
    <property type="entry name" value="FHA_dom"/>
</dbReference>
<keyword evidence="8 15" id="KW-1133">Transmembrane helix</keyword>
<dbReference type="PROSITE" id="PS00108">
    <property type="entry name" value="PROTEIN_KINASE_ST"/>
    <property type="match status" value="1"/>
</dbReference>
<evidence type="ECO:0000256" key="11">
    <source>
        <dbReference type="ARBA" id="ARBA00023170"/>
    </source>
</evidence>
<dbReference type="InterPro" id="IPR008271">
    <property type="entry name" value="Ser/Thr_kinase_AS"/>
</dbReference>
<name>A0A9P4R4E6_9PLEO</name>
<dbReference type="InterPro" id="IPR001499">
    <property type="entry name" value="GPCR_STE3"/>
</dbReference>
<keyword evidence="19" id="KW-1185">Reference proteome</keyword>
<keyword evidence="5 15" id="KW-0812">Transmembrane</keyword>
<keyword evidence="12" id="KW-0807">Transducer</keyword>
<evidence type="ECO:0000256" key="1">
    <source>
        <dbReference type="ARBA" id="ARBA00004141"/>
    </source>
</evidence>
<evidence type="ECO:0000313" key="18">
    <source>
        <dbReference type="EMBL" id="KAF2738549.1"/>
    </source>
</evidence>
<evidence type="ECO:0000256" key="2">
    <source>
        <dbReference type="ARBA" id="ARBA00005575"/>
    </source>
</evidence>
<dbReference type="GO" id="GO:0005886">
    <property type="term" value="C:plasma membrane"/>
    <property type="evidence" value="ECO:0007669"/>
    <property type="project" value="TreeGrafter"/>
</dbReference>
<dbReference type="Gene3D" id="1.10.510.10">
    <property type="entry name" value="Transferase(Phosphotransferase) domain 1"/>
    <property type="match status" value="1"/>
</dbReference>
<feature type="region of interest" description="Disordered" evidence="14">
    <location>
        <begin position="429"/>
        <end position="450"/>
    </location>
</feature>
<comment type="subcellular location">
    <subcellularLocation>
        <location evidence="1">Membrane</location>
        <topology evidence="1">Multi-pass membrane protein</topology>
    </subcellularLocation>
</comment>
<dbReference type="OrthoDB" id="74764at2759"/>
<organism evidence="18 19">
    <name type="scientific">Polyplosphaeria fusca</name>
    <dbReference type="NCBI Taxonomy" id="682080"/>
    <lineage>
        <taxon>Eukaryota</taxon>
        <taxon>Fungi</taxon>
        <taxon>Dikarya</taxon>
        <taxon>Ascomycota</taxon>
        <taxon>Pezizomycotina</taxon>
        <taxon>Dothideomycetes</taxon>
        <taxon>Pleosporomycetidae</taxon>
        <taxon>Pleosporales</taxon>
        <taxon>Tetraplosphaeriaceae</taxon>
        <taxon>Polyplosphaeria</taxon>
    </lineage>
</organism>
<evidence type="ECO:0000256" key="5">
    <source>
        <dbReference type="ARBA" id="ARBA00022692"/>
    </source>
</evidence>
<dbReference type="AlphaFoldDB" id="A0A9P4R4E6"/>
<dbReference type="SUPFAM" id="SSF56112">
    <property type="entry name" value="Protein kinase-like (PK-like)"/>
    <property type="match status" value="1"/>
</dbReference>
<dbReference type="CDD" id="cd14966">
    <property type="entry name" value="7tmD_STE3"/>
    <property type="match status" value="1"/>
</dbReference>
<dbReference type="Proteomes" id="UP000799444">
    <property type="component" value="Unassembled WGS sequence"/>
</dbReference>
<dbReference type="PRINTS" id="PR00899">
    <property type="entry name" value="GPCRSTE3"/>
</dbReference>
<keyword evidence="9" id="KW-0297">G-protein coupled receptor</keyword>
<evidence type="ECO:0000313" key="19">
    <source>
        <dbReference type="Proteomes" id="UP000799444"/>
    </source>
</evidence>
<dbReference type="InterPro" id="IPR008984">
    <property type="entry name" value="SMAD_FHA_dom_sf"/>
</dbReference>
<dbReference type="Pfam" id="PF00069">
    <property type="entry name" value="Pkinase"/>
    <property type="match status" value="1"/>
</dbReference>
<dbReference type="GO" id="GO:0004672">
    <property type="term" value="F:protein kinase activity"/>
    <property type="evidence" value="ECO:0007669"/>
    <property type="project" value="InterPro"/>
</dbReference>
<dbReference type="PROSITE" id="PS50006">
    <property type="entry name" value="FHA_DOMAIN"/>
    <property type="match status" value="1"/>
</dbReference>
<proteinExistence type="inferred from homology"/>
<comment type="similarity">
    <text evidence="2">Belongs to the protein kinase superfamily. CAMK Ser/Thr protein kinase family. CHEK2 subfamily.</text>
</comment>
<feature type="transmembrane region" description="Helical" evidence="15">
    <location>
        <begin position="39"/>
        <end position="61"/>
    </location>
</feature>